<feature type="domain" description="TNFR-Cys" evidence="11">
    <location>
        <begin position="138"/>
        <end position="183"/>
    </location>
</feature>
<feature type="domain" description="TNFR-Cys" evidence="11">
    <location>
        <begin position="54"/>
        <end position="92"/>
    </location>
</feature>
<organism evidence="12">
    <name type="scientific">Callorhinchus milii</name>
    <name type="common">Ghost shark</name>
    <dbReference type="NCBI Taxonomy" id="7868"/>
    <lineage>
        <taxon>Eukaryota</taxon>
        <taxon>Metazoa</taxon>
        <taxon>Chordata</taxon>
        <taxon>Craniata</taxon>
        <taxon>Vertebrata</taxon>
        <taxon>Chondrichthyes</taxon>
        <taxon>Holocephali</taxon>
        <taxon>Chimaeriformes</taxon>
        <taxon>Callorhinchidae</taxon>
        <taxon>Callorhinchus</taxon>
    </lineage>
</organism>
<feature type="non-terminal residue" evidence="12">
    <location>
        <position position="321"/>
    </location>
</feature>
<feature type="repeat" description="TNFR-Cys" evidence="8">
    <location>
        <begin position="138"/>
        <end position="183"/>
    </location>
</feature>
<evidence type="ECO:0000256" key="10">
    <source>
        <dbReference type="SAM" id="Phobius"/>
    </source>
</evidence>
<dbReference type="EMBL" id="JW875424">
    <property type="protein sequence ID" value="AFP07941.1"/>
    <property type="molecule type" value="mRNA"/>
</dbReference>
<keyword evidence="10" id="KW-0472">Membrane</keyword>
<feature type="disulfide bond" evidence="8">
    <location>
        <begin position="95"/>
        <end position="110"/>
    </location>
</feature>
<name>V9L832_CALMI</name>
<dbReference type="PANTHER" id="PTHR23097:SF90">
    <property type="entry name" value="TUMOR NECROSIS FACTOR RECEPTOR SUPERFAMILY MEMBER 11B"/>
    <property type="match status" value="1"/>
</dbReference>
<feature type="disulfide bond" evidence="8">
    <location>
        <begin position="74"/>
        <end position="92"/>
    </location>
</feature>
<keyword evidence="5" id="KW-0677">Repeat</keyword>
<evidence type="ECO:0000256" key="4">
    <source>
        <dbReference type="ARBA" id="ARBA00022729"/>
    </source>
</evidence>
<dbReference type="AlphaFoldDB" id="V9L832"/>
<keyword evidence="4" id="KW-0732">Signal</keyword>
<dbReference type="Pfam" id="PF00020">
    <property type="entry name" value="TNFR_c6"/>
    <property type="match status" value="1"/>
</dbReference>
<reference evidence="12" key="1">
    <citation type="journal article" date="2014" name="Nature">
        <title>Elephant shark genome provides unique insights into gnathostome evolution.</title>
        <authorList>
            <consortium name="International Elephant Shark Genome Sequencing Consortium"/>
            <person name="Venkatesh B."/>
            <person name="Lee A.P."/>
            <person name="Ravi V."/>
            <person name="Maurya A.K."/>
            <person name="Lian M.M."/>
            <person name="Swann J.B."/>
            <person name="Ohta Y."/>
            <person name="Flajnik M.F."/>
            <person name="Sutoh Y."/>
            <person name="Kasahara M."/>
            <person name="Hoon S."/>
            <person name="Gangu V."/>
            <person name="Roy S.W."/>
            <person name="Irimia M."/>
            <person name="Korzh V."/>
            <person name="Kondrychyn I."/>
            <person name="Lim Z.W."/>
            <person name="Tay B.H."/>
            <person name="Tohari S."/>
            <person name="Kong K.W."/>
            <person name="Ho S."/>
            <person name="Lorente-Galdos B."/>
            <person name="Quilez J."/>
            <person name="Marques-Bonet T."/>
            <person name="Raney B.J."/>
            <person name="Ingham P.W."/>
            <person name="Tay A."/>
            <person name="Hillier L.W."/>
            <person name="Minx P."/>
            <person name="Boehm T."/>
            <person name="Wilson R.K."/>
            <person name="Brenner S."/>
            <person name="Warren W.C."/>
        </authorList>
    </citation>
    <scope>NUCLEOTIDE SEQUENCE</scope>
    <source>
        <tissue evidence="12">Spleen</tissue>
    </source>
</reference>
<feature type="non-terminal residue" evidence="12">
    <location>
        <position position="1"/>
    </location>
</feature>
<evidence type="ECO:0000256" key="5">
    <source>
        <dbReference type="ARBA" id="ARBA00022737"/>
    </source>
</evidence>
<feature type="repeat" description="TNFR-Cys" evidence="8">
    <location>
        <begin position="54"/>
        <end position="92"/>
    </location>
</feature>
<keyword evidence="2" id="KW-0964">Secreted</keyword>
<dbReference type="InterPro" id="IPR052459">
    <property type="entry name" value="TNFRSF_decoy_receptor"/>
</dbReference>
<feature type="disulfide bond" evidence="8">
    <location>
        <begin position="55"/>
        <end position="70"/>
    </location>
</feature>
<feature type="region of interest" description="Disordered" evidence="9">
    <location>
        <begin position="1"/>
        <end position="23"/>
    </location>
</feature>
<evidence type="ECO:0000256" key="8">
    <source>
        <dbReference type="PROSITE-ProRule" id="PRU00206"/>
    </source>
</evidence>
<dbReference type="GO" id="GO:0006915">
    <property type="term" value="P:apoptotic process"/>
    <property type="evidence" value="ECO:0007669"/>
    <property type="project" value="UniProtKB-KW"/>
</dbReference>
<sequence>TVRHSHYTRQIQSRHPTAKQHSHYTPTAIDRFSGLSEVTVFLCGQNRPTAETGICANSSVEYYDREISKCCARCPPGFRVEKKCDLETDTKCGICPKTEYTEHWNTEHTCFPCKGHCAADPDLVVAQACSPVTRSVCVCRPGMFCRDPLDDVFYTCHNCVALSPCPPGHGVARPGDGHRDTECVKCSANTFSNASSTHDPCKPHTNCSQFGAKTVGFGNSTSDAECATERVIVTAGKRRDSPSGLPDGFVTVLCVTVSVTAVGLSLFLCAHRRALTSPFKTVFRRCIGVATQTVGASEALGGDSCSVSVGQTEGETERMRP</sequence>
<dbReference type="Gene3D" id="2.10.50.10">
    <property type="entry name" value="Tumor Necrosis Factor Receptor, subunit A, domain 2"/>
    <property type="match status" value="3"/>
</dbReference>
<dbReference type="InterPro" id="IPR001368">
    <property type="entry name" value="TNFR/NGFR_Cys_rich_reg"/>
</dbReference>
<evidence type="ECO:0000256" key="2">
    <source>
        <dbReference type="ARBA" id="ARBA00022525"/>
    </source>
</evidence>
<protein>
    <submittedName>
        <fullName evidence="12">Tumor necrosis factor receptor superfamily member 1B</fullName>
    </submittedName>
</protein>
<proteinExistence type="evidence at transcript level"/>
<evidence type="ECO:0000256" key="9">
    <source>
        <dbReference type="SAM" id="MobiDB-lite"/>
    </source>
</evidence>
<dbReference type="PROSITE" id="PS50050">
    <property type="entry name" value="TNFR_NGFR_2"/>
    <property type="match status" value="3"/>
</dbReference>
<dbReference type="SMART" id="SM00208">
    <property type="entry name" value="TNFR"/>
    <property type="match status" value="4"/>
</dbReference>
<feature type="disulfide bond" evidence="8">
    <location>
        <begin position="71"/>
        <end position="84"/>
    </location>
</feature>
<evidence type="ECO:0000256" key="3">
    <source>
        <dbReference type="ARBA" id="ARBA00022703"/>
    </source>
</evidence>
<keyword evidence="10" id="KW-1133">Transmembrane helix</keyword>
<dbReference type="PROSITE" id="PS00652">
    <property type="entry name" value="TNFR_NGFR_1"/>
    <property type="match status" value="1"/>
</dbReference>
<evidence type="ECO:0000256" key="7">
    <source>
        <dbReference type="ARBA" id="ARBA00023180"/>
    </source>
</evidence>
<evidence type="ECO:0000259" key="11">
    <source>
        <dbReference type="PROSITE" id="PS50050"/>
    </source>
</evidence>
<dbReference type="SUPFAM" id="SSF57586">
    <property type="entry name" value="TNF receptor-like"/>
    <property type="match status" value="3"/>
</dbReference>
<keyword evidence="3" id="KW-0053">Apoptosis</keyword>
<keyword evidence="10" id="KW-0812">Transmembrane</keyword>
<dbReference type="GO" id="GO:0005576">
    <property type="term" value="C:extracellular region"/>
    <property type="evidence" value="ECO:0007669"/>
    <property type="project" value="UniProtKB-SubCell"/>
</dbReference>
<keyword evidence="7" id="KW-0325">Glycoprotein</keyword>
<comment type="caution">
    <text evidence="8">Lacks conserved residue(s) required for the propagation of feature annotation.</text>
</comment>
<keyword evidence="6 8" id="KW-1015">Disulfide bond</keyword>
<evidence type="ECO:0000313" key="12">
    <source>
        <dbReference type="EMBL" id="AFP07941.1"/>
    </source>
</evidence>
<accession>V9L832</accession>
<evidence type="ECO:0000256" key="1">
    <source>
        <dbReference type="ARBA" id="ARBA00004613"/>
    </source>
</evidence>
<evidence type="ECO:0000256" key="6">
    <source>
        <dbReference type="ARBA" id="ARBA00023157"/>
    </source>
</evidence>
<feature type="domain" description="TNFR-Cys" evidence="11">
    <location>
        <begin position="94"/>
        <end position="137"/>
    </location>
</feature>
<dbReference type="PANTHER" id="PTHR23097">
    <property type="entry name" value="TUMOR NECROSIS FACTOR RECEPTOR SUPERFAMILY MEMBER"/>
    <property type="match status" value="1"/>
</dbReference>
<comment type="subcellular location">
    <subcellularLocation>
        <location evidence="1">Secreted</location>
    </subcellularLocation>
</comment>
<keyword evidence="12" id="KW-0675">Receptor</keyword>
<feature type="transmembrane region" description="Helical" evidence="10">
    <location>
        <begin position="248"/>
        <end position="270"/>
    </location>
</feature>
<feature type="disulfide bond" evidence="8">
    <location>
        <begin position="165"/>
        <end position="183"/>
    </location>
</feature>
<feature type="repeat" description="TNFR-Cys" evidence="8">
    <location>
        <begin position="94"/>
        <end position="137"/>
    </location>
</feature>